<dbReference type="Proteomes" id="UP000267841">
    <property type="component" value="Unassembled WGS sequence"/>
</dbReference>
<sequence length="63" mass="7074">MGREICKSCVYYVKNLPPEMYPEEEWEVLKGMECSIGAQPGDELCDAFKKGSCRLVNLEGGEL</sequence>
<keyword evidence="2" id="KW-1185">Reference proteome</keyword>
<dbReference type="RefSeq" id="WP_121013084.1">
    <property type="nucleotide sequence ID" value="NZ_RCCJ01000001.1"/>
</dbReference>
<name>A0A497XRN7_9AQUI</name>
<proteinExistence type="predicted"/>
<gene>
    <name evidence="1" type="ORF">BCF55_1921</name>
</gene>
<accession>A0A497XRN7</accession>
<reference evidence="1 2" key="1">
    <citation type="submission" date="2018-10" db="EMBL/GenBank/DDBJ databases">
        <title>Genomic Encyclopedia of Archaeal and Bacterial Type Strains, Phase II (KMG-II): from individual species to whole genera.</title>
        <authorList>
            <person name="Goeker M."/>
        </authorList>
    </citation>
    <scope>NUCLEOTIDE SEQUENCE [LARGE SCALE GENOMIC DNA]</scope>
    <source>
        <strain evidence="1 2">DSM 16510</strain>
    </source>
</reference>
<organism evidence="1 2">
    <name type="scientific">Hydrogenivirga caldilitoris</name>
    <dbReference type="NCBI Taxonomy" id="246264"/>
    <lineage>
        <taxon>Bacteria</taxon>
        <taxon>Pseudomonadati</taxon>
        <taxon>Aquificota</taxon>
        <taxon>Aquificia</taxon>
        <taxon>Aquificales</taxon>
        <taxon>Aquificaceae</taxon>
        <taxon>Hydrogenivirga</taxon>
    </lineage>
</organism>
<dbReference type="EMBL" id="RCCJ01000001">
    <property type="protein sequence ID" value="RLJ71608.1"/>
    <property type="molecule type" value="Genomic_DNA"/>
</dbReference>
<dbReference type="OrthoDB" id="8565417at2"/>
<protein>
    <submittedName>
        <fullName evidence="1">Uncharacterized protein</fullName>
    </submittedName>
</protein>
<dbReference type="AlphaFoldDB" id="A0A497XRN7"/>
<comment type="caution">
    <text evidence="1">The sequence shown here is derived from an EMBL/GenBank/DDBJ whole genome shotgun (WGS) entry which is preliminary data.</text>
</comment>
<evidence type="ECO:0000313" key="2">
    <source>
        <dbReference type="Proteomes" id="UP000267841"/>
    </source>
</evidence>
<evidence type="ECO:0000313" key="1">
    <source>
        <dbReference type="EMBL" id="RLJ71608.1"/>
    </source>
</evidence>